<feature type="signal peptide" evidence="1">
    <location>
        <begin position="1"/>
        <end position="22"/>
    </location>
</feature>
<reference evidence="2" key="1">
    <citation type="submission" date="2021-10" db="EMBL/GenBank/DDBJ databases">
        <title>De novo Genome Assembly of Clathrus columnatus (Basidiomycota, Fungi) Using Illumina and Nanopore Sequence Data.</title>
        <authorList>
            <person name="Ogiso-Tanaka E."/>
            <person name="Itagaki H."/>
            <person name="Hosoya T."/>
            <person name="Hosaka K."/>
        </authorList>
    </citation>
    <scope>NUCLEOTIDE SEQUENCE</scope>
    <source>
        <strain evidence="2">MO-923</strain>
    </source>
</reference>
<keyword evidence="1" id="KW-0732">Signal</keyword>
<accession>A0AAV5A6E9</accession>
<dbReference type="AlphaFoldDB" id="A0AAV5A6E9"/>
<evidence type="ECO:0000256" key="1">
    <source>
        <dbReference type="SAM" id="SignalP"/>
    </source>
</evidence>
<evidence type="ECO:0000313" key="3">
    <source>
        <dbReference type="Proteomes" id="UP001050691"/>
    </source>
</evidence>
<dbReference type="EMBL" id="BPWL01000003">
    <property type="protein sequence ID" value="GJJ08824.1"/>
    <property type="molecule type" value="Genomic_DNA"/>
</dbReference>
<proteinExistence type="predicted"/>
<comment type="caution">
    <text evidence="2">The sequence shown here is derived from an EMBL/GenBank/DDBJ whole genome shotgun (WGS) entry which is preliminary data.</text>
</comment>
<protein>
    <submittedName>
        <fullName evidence="2">Uncharacterized protein</fullName>
    </submittedName>
</protein>
<dbReference type="Proteomes" id="UP001050691">
    <property type="component" value="Unassembled WGS sequence"/>
</dbReference>
<organism evidence="2 3">
    <name type="scientific">Clathrus columnatus</name>
    <dbReference type="NCBI Taxonomy" id="1419009"/>
    <lineage>
        <taxon>Eukaryota</taxon>
        <taxon>Fungi</taxon>
        <taxon>Dikarya</taxon>
        <taxon>Basidiomycota</taxon>
        <taxon>Agaricomycotina</taxon>
        <taxon>Agaricomycetes</taxon>
        <taxon>Phallomycetidae</taxon>
        <taxon>Phallales</taxon>
        <taxon>Clathraceae</taxon>
        <taxon>Clathrus</taxon>
    </lineage>
</organism>
<sequence length="439" mass="46339">MQVTVTSVFIAILFASASLTRAVNDQPCVSGECTWSGGDNSGPHGLIGDVTPAAGWNIQGCDPNWSSGTHSVQMCGKGPFARIIGMNKMNDSNGTYLMDMDYHLSHISPSRGSVNFSLTVGDGFNTGNATLQTRDVIQSPNMPFTLQKSGTLLSKSLSCSLGDNSASLGIEADGSSDISGYIIFGGVVSGTIIPPEVSEFKLITTMSGSGSIDFELDASITVAAKVDVDFDLQTKASITAQLDLTLIQLVLPPSEGQSIAVISPGGSNPVHFSFNPGSTSLDGTVTGHIIPKINFGISVLEDIASANVRILFFNINFLDSIINYDIQIFLQSDLSANVGATLQRQNKRDHPRGFMKRQNNQACISSEAAVDVSAGVSGSIGPLSGDLDNISIYSNSFPLFQASSFISACCLKREVEKRQDDDLQCPTPSEIAASLQSLL</sequence>
<gene>
    <name evidence="2" type="ORF">Clacol_003043</name>
</gene>
<evidence type="ECO:0000313" key="2">
    <source>
        <dbReference type="EMBL" id="GJJ08824.1"/>
    </source>
</evidence>
<name>A0AAV5A6E9_9AGAM</name>
<feature type="chain" id="PRO_5043517642" evidence="1">
    <location>
        <begin position="23"/>
        <end position="439"/>
    </location>
</feature>
<keyword evidence="3" id="KW-1185">Reference proteome</keyword>